<proteinExistence type="inferred from homology"/>
<keyword evidence="6 8" id="KW-0378">Hydrolase</keyword>
<dbReference type="Gene3D" id="3.10.620.10">
    <property type="entry name" value="Protein N-terminal glutamine amidohydrolase, alpha beta roll"/>
    <property type="match status" value="1"/>
</dbReference>
<dbReference type="PANTHER" id="PTHR13035:SF0">
    <property type="entry name" value="PROTEIN N-TERMINAL GLUTAMINE AMIDOHYDROLASE"/>
    <property type="match status" value="1"/>
</dbReference>
<dbReference type="AlphaFoldDB" id="A0AAR5PUG1"/>
<evidence type="ECO:0000256" key="1">
    <source>
        <dbReference type="ARBA" id="ARBA00003923"/>
    </source>
</evidence>
<name>A0AAR5PUG1_DENPD</name>
<evidence type="ECO:0000256" key="8">
    <source>
        <dbReference type="RuleBase" id="RU367082"/>
    </source>
</evidence>
<keyword evidence="11" id="KW-1185">Reference proteome</keyword>
<accession>A0AAR5PUG1</accession>
<evidence type="ECO:0000256" key="4">
    <source>
        <dbReference type="ARBA" id="ARBA00012718"/>
    </source>
</evidence>
<dbReference type="Pfam" id="PF09764">
    <property type="entry name" value="Nt_Gln_amidase"/>
    <property type="match status" value="1"/>
</dbReference>
<evidence type="ECO:0000256" key="3">
    <source>
        <dbReference type="ARBA" id="ARBA00011245"/>
    </source>
</evidence>
<dbReference type="PANTHER" id="PTHR13035">
    <property type="entry name" value="PROTEIN N-TERMINAL GLUTAMINE AMIDOHYDROLASE"/>
    <property type="match status" value="1"/>
</dbReference>
<evidence type="ECO:0000256" key="7">
    <source>
        <dbReference type="ARBA" id="ARBA00048768"/>
    </source>
</evidence>
<dbReference type="InterPro" id="IPR037132">
    <property type="entry name" value="N_Gln_amidohydro_ab_roll_sf"/>
</dbReference>
<comment type="function">
    <text evidence="1 8">Mediates the side-chain deamidation of N-terminal glutamine residues to glutamate, an important step in N-end rule pathway of protein degradation. Conversion of the resulting N-terminal glutamine to glutamate renders the protein susceptible to arginylation, polyubiquitination and degradation as specified by the N-end rule. Does not act on substrates with internal or C-terminal glutamine and does not act on non-glutamine residues in any position.</text>
</comment>
<sequence>MATESNVRILQENQGILKKSVVNLFPKQGDCSYVSCYCEENVYKLGEEVTKAHPNELNKCYAVFISNQSRTVPLWRQRAGKNEDRLIIWDYHVIFLYHPEPDKCLVYDLDSELPFPTYVHKYVTETFRTDHILKPDYFRYFRVIPAGEFVNDFSSDRRHMKRPDGTWIKPPPNYPAITNSSADHNLEDYIQMDHNKGPGEVLNLTQFVQRFYKPAT</sequence>
<reference evidence="11" key="1">
    <citation type="journal article" date="2013" name="Genome Biol.">
        <title>Draft genome of the mountain pine beetle, Dendroctonus ponderosae Hopkins, a major forest pest.</title>
        <authorList>
            <person name="Keeling C.I."/>
            <person name="Yuen M.M."/>
            <person name="Liao N.Y."/>
            <person name="Docking T.R."/>
            <person name="Chan S.K."/>
            <person name="Taylor G.A."/>
            <person name="Palmquist D.L."/>
            <person name="Jackman S.D."/>
            <person name="Nguyen A."/>
            <person name="Li M."/>
            <person name="Henderson H."/>
            <person name="Janes J.K."/>
            <person name="Zhao Y."/>
            <person name="Pandoh P."/>
            <person name="Moore R."/>
            <person name="Sperling F.A."/>
            <person name="Huber D.P."/>
            <person name="Birol I."/>
            <person name="Jones S.J."/>
            <person name="Bohlmann J."/>
        </authorList>
    </citation>
    <scope>NUCLEOTIDE SEQUENCE</scope>
</reference>
<dbReference type="GO" id="GO:0005829">
    <property type="term" value="C:cytosol"/>
    <property type="evidence" value="ECO:0007669"/>
    <property type="project" value="TreeGrafter"/>
</dbReference>
<dbReference type="EC" id="3.5.1.122" evidence="4 8"/>
<evidence type="ECO:0000256" key="5">
    <source>
        <dbReference type="ARBA" id="ARBA00021247"/>
    </source>
</evidence>
<comment type="subunit">
    <text evidence="3 8">Monomer.</text>
</comment>
<feature type="domain" description="Protein N-terminal glutamine amidohydrolase alpha beta roll" evidence="9">
    <location>
        <begin position="33"/>
        <end position="211"/>
    </location>
</feature>
<dbReference type="GO" id="GO:0005634">
    <property type="term" value="C:nucleus"/>
    <property type="evidence" value="ECO:0007669"/>
    <property type="project" value="TreeGrafter"/>
</dbReference>
<evidence type="ECO:0000256" key="6">
    <source>
        <dbReference type="ARBA" id="ARBA00022801"/>
    </source>
</evidence>
<dbReference type="FunFam" id="3.10.620.10:FF:000001">
    <property type="entry name" value="Blast:Protein N-terminal glutamine amidohydrolase"/>
    <property type="match status" value="1"/>
</dbReference>
<dbReference type="GO" id="GO:0008418">
    <property type="term" value="F:protein-N-terminal asparagine amidohydrolase activity"/>
    <property type="evidence" value="ECO:0007669"/>
    <property type="project" value="UniProtKB-UniRule"/>
</dbReference>
<dbReference type="InterPro" id="IPR039733">
    <property type="entry name" value="NTAQ1"/>
</dbReference>
<dbReference type="EnsemblMetazoa" id="XM_019909086.1">
    <property type="protein sequence ID" value="XP_019764645.1"/>
    <property type="gene ID" value="LOC109540649"/>
</dbReference>
<dbReference type="GO" id="GO:0070773">
    <property type="term" value="F:protein-N-terminal glutamine amidohydrolase activity"/>
    <property type="evidence" value="ECO:0007669"/>
    <property type="project" value="UniProtKB-UniRule"/>
</dbReference>
<evidence type="ECO:0000313" key="10">
    <source>
        <dbReference type="EnsemblMetazoa" id="XP_019764645.1"/>
    </source>
</evidence>
<organism evidence="10 11">
    <name type="scientific">Dendroctonus ponderosae</name>
    <name type="common">Mountain pine beetle</name>
    <dbReference type="NCBI Taxonomy" id="77166"/>
    <lineage>
        <taxon>Eukaryota</taxon>
        <taxon>Metazoa</taxon>
        <taxon>Ecdysozoa</taxon>
        <taxon>Arthropoda</taxon>
        <taxon>Hexapoda</taxon>
        <taxon>Insecta</taxon>
        <taxon>Pterygota</taxon>
        <taxon>Neoptera</taxon>
        <taxon>Endopterygota</taxon>
        <taxon>Coleoptera</taxon>
        <taxon>Polyphaga</taxon>
        <taxon>Cucujiformia</taxon>
        <taxon>Curculionidae</taxon>
        <taxon>Scolytinae</taxon>
        <taxon>Dendroctonus</taxon>
    </lineage>
</organism>
<evidence type="ECO:0000259" key="9">
    <source>
        <dbReference type="Pfam" id="PF09764"/>
    </source>
</evidence>
<reference evidence="10" key="2">
    <citation type="submission" date="2024-08" db="UniProtKB">
        <authorList>
            <consortium name="EnsemblMetazoa"/>
        </authorList>
    </citation>
    <scope>IDENTIFICATION</scope>
</reference>
<evidence type="ECO:0000256" key="2">
    <source>
        <dbReference type="ARBA" id="ARBA00008985"/>
    </source>
</evidence>
<evidence type="ECO:0000313" key="11">
    <source>
        <dbReference type="Proteomes" id="UP000019118"/>
    </source>
</evidence>
<dbReference type="Proteomes" id="UP000019118">
    <property type="component" value="Unassembled WGS sequence"/>
</dbReference>
<protein>
    <recommendedName>
        <fullName evidence="5 8">Protein N-terminal glutamine amidohydrolase</fullName>
        <ecNumber evidence="4 8">3.5.1.122</ecNumber>
    </recommendedName>
    <alternativeName>
        <fullName evidence="8">Protein NH2-terminal glutamine deamidase</fullName>
    </alternativeName>
</protein>
<comment type="similarity">
    <text evidence="2 8">Belongs to the NTAQ1 family.</text>
</comment>
<dbReference type="InterPro" id="IPR023128">
    <property type="entry name" value="Prot_N_Gln_amidohydro_ab_roll"/>
</dbReference>
<comment type="catalytic activity">
    <reaction evidence="7 8">
        <text>N-terminal L-glutaminyl-[protein] + H2O = N-terminal L-glutamyl-[protein] + NH4(+)</text>
        <dbReference type="Rhea" id="RHEA:50680"/>
        <dbReference type="Rhea" id="RHEA-COMP:12668"/>
        <dbReference type="Rhea" id="RHEA-COMP:12777"/>
        <dbReference type="ChEBI" id="CHEBI:15377"/>
        <dbReference type="ChEBI" id="CHEBI:28938"/>
        <dbReference type="ChEBI" id="CHEBI:64721"/>
        <dbReference type="ChEBI" id="CHEBI:64722"/>
        <dbReference type="EC" id="3.5.1.122"/>
    </reaction>
</comment>